<keyword evidence="1" id="KW-1133">Transmembrane helix</keyword>
<dbReference type="EMBL" id="MAUJ01000025">
    <property type="protein sequence ID" value="OCQ17905.1"/>
    <property type="molecule type" value="Genomic_DNA"/>
</dbReference>
<proteinExistence type="predicted"/>
<evidence type="ECO:0000313" key="3">
    <source>
        <dbReference type="Proteomes" id="UP000093366"/>
    </source>
</evidence>
<evidence type="ECO:0000256" key="1">
    <source>
        <dbReference type="SAM" id="Phobius"/>
    </source>
</evidence>
<keyword evidence="1" id="KW-0472">Membrane</keyword>
<dbReference type="Proteomes" id="UP000093366">
    <property type="component" value="Unassembled WGS sequence"/>
</dbReference>
<reference evidence="3" key="1">
    <citation type="submission" date="2016-07" db="EMBL/GenBank/DDBJ databases">
        <authorList>
            <person name="Florea S."/>
            <person name="Webb J.S."/>
            <person name="Jaromczyk J."/>
            <person name="Schardl C.L."/>
        </authorList>
    </citation>
    <scope>NUCLEOTIDE SEQUENCE [LARGE SCALE GENOMIC DNA]</scope>
    <source>
        <strain evidence="3">IPB1</strain>
    </source>
</reference>
<name>A0A1C0TJ16_9GAMM</name>
<keyword evidence="1" id="KW-0812">Transmembrane</keyword>
<dbReference type="AlphaFoldDB" id="A0A1C0TJ16"/>
<accession>A0A1C0TJ16</accession>
<evidence type="ECO:0000313" key="2">
    <source>
        <dbReference type="EMBL" id="OCQ17905.1"/>
    </source>
</evidence>
<comment type="caution">
    <text evidence="2">The sequence shown here is derived from an EMBL/GenBank/DDBJ whole genome shotgun (WGS) entry which is preliminary data.</text>
</comment>
<sequence length="60" mass="7018">MGVFLKFLIKIFFKDRRHSAFTKFKMGVFLKLFSGAVVGIKPSPLTLIFNFFVFFNFMSI</sequence>
<protein>
    <submittedName>
        <fullName evidence="2">Uncharacterized protein</fullName>
    </submittedName>
</protein>
<gene>
    <name evidence="2" type="ORF">A7985_25220</name>
</gene>
<feature type="transmembrane region" description="Helical" evidence="1">
    <location>
        <begin position="32"/>
        <end position="55"/>
    </location>
</feature>
<organism evidence="2 3">
    <name type="scientific">Pseudoalteromonas luteoviolacea</name>
    <dbReference type="NCBI Taxonomy" id="43657"/>
    <lineage>
        <taxon>Bacteria</taxon>
        <taxon>Pseudomonadati</taxon>
        <taxon>Pseudomonadota</taxon>
        <taxon>Gammaproteobacteria</taxon>
        <taxon>Alteromonadales</taxon>
        <taxon>Pseudoalteromonadaceae</taxon>
        <taxon>Pseudoalteromonas</taxon>
    </lineage>
</organism>